<reference evidence="1 2" key="1">
    <citation type="submission" date="2014-10" db="EMBL/GenBank/DDBJ databases">
        <title>Pedobacter Kyungheensis.</title>
        <authorList>
            <person name="Anderson B.M."/>
            <person name="Newman J.D."/>
        </authorList>
    </citation>
    <scope>NUCLEOTIDE SEQUENCE [LARGE SCALE GENOMIC DNA]</scope>
    <source>
        <strain evidence="1 2">KACC 16221</strain>
    </source>
</reference>
<evidence type="ECO:0000313" key="1">
    <source>
        <dbReference type="EMBL" id="KIA94247.1"/>
    </source>
</evidence>
<dbReference type="OrthoDB" id="1247236at2"/>
<protein>
    <recommendedName>
        <fullName evidence="3">Peptidase</fullName>
    </recommendedName>
</protein>
<keyword evidence="2" id="KW-1185">Reference proteome</keyword>
<gene>
    <name evidence="1" type="ORF">OC25_09965</name>
</gene>
<dbReference type="InterPro" id="IPR032676">
    <property type="entry name" value="YkuD_2"/>
</dbReference>
<dbReference type="PANTHER" id="PTHR38477:SF1">
    <property type="entry name" value="MUREIN L,D-TRANSPEPTIDASE CATALYTIC DOMAIN FAMILY PROTEIN"/>
    <property type="match status" value="1"/>
</dbReference>
<dbReference type="EMBL" id="JSYN01000010">
    <property type="protein sequence ID" value="KIA94247.1"/>
    <property type="molecule type" value="Genomic_DNA"/>
</dbReference>
<accession>A0A0C1FMQ1</accession>
<dbReference type="RefSeq" id="WP_039475152.1">
    <property type="nucleotide sequence ID" value="NZ_JSYN01000010.1"/>
</dbReference>
<proteinExistence type="predicted"/>
<dbReference type="Pfam" id="PF13645">
    <property type="entry name" value="YkuD_2"/>
    <property type="match status" value="1"/>
</dbReference>
<dbReference type="Proteomes" id="UP000031246">
    <property type="component" value="Unassembled WGS sequence"/>
</dbReference>
<name>A0A0C1FMQ1_9SPHI</name>
<organism evidence="1 2">
    <name type="scientific">Pedobacter kyungheensis</name>
    <dbReference type="NCBI Taxonomy" id="1069985"/>
    <lineage>
        <taxon>Bacteria</taxon>
        <taxon>Pseudomonadati</taxon>
        <taxon>Bacteroidota</taxon>
        <taxon>Sphingobacteriia</taxon>
        <taxon>Sphingobacteriales</taxon>
        <taxon>Sphingobacteriaceae</taxon>
        <taxon>Pedobacter</taxon>
    </lineage>
</organism>
<dbReference type="AlphaFoldDB" id="A0A0C1FMQ1"/>
<evidence type="ECO:0000313" key="2">
    <source>
        <dbReference type="Proteomes" id="UP000031246"/>
    </source>
</evidence>
<sequence length="191" mass="21241">MPKLSALLLLFTLFGFKTTHNNSIPADKINEALAFCKQNNMDTSIAIMVDMSIHSGKNRLFVYDFKQKVITVEGLCAHGVGGGSTPTKVIFSNKVGSYCTSLGKYKVQGRAYSNWGINVHYKMYGLEESNSNAFKRIVVLHSYSPVPDHEIYPQTLFGQSAGCPVLADATMRKVDALLKNRKKPVLLWIYV</sequence>
<evidence type="ECO:0008006" key="3">
    <source>
        <dbReference type="Google" id="ProtNLM"/>
    </source>
</evidence>
<dbReference type="PANTHER" id="PTHR38477">
    <property type="entry name" value="HYPOTHETICAL EXPORTED PROTEIN"/>
    <property type="match status" value="1"/>
</dbReference>
<comment type="caution">
    <text evidence="1">The sequence shown here is derived from an EMBL/GenBank/DDBJ whole genome shotgun (WGS) entry which is preliminary data.</text>
</comment>